<gene>
    <name evidence="2" type="ORF">CEV33_3919</name>
</gene>
<evidence type="ECO:0000313" key="3">
    <source>
        <dbReference type="Proteomes" id="UP000216478"/>
    </source>
</evidence>
<dbReference type="OrthoDB" id="9794709at2"/>
<reference evidence="2 3" key="1">
    <citation type="submission" date="2017-07" db="EMBL/GenBank/DDBJ databases">
        <title>Phylogenetic study on the rhizospheric bacterium Ochrobactrum sp. A44.</title>
        <authorList>
            <person name="Krzyzanowska D.M."/>
            <person name="Ossowicki A."/>
            <person name="Rajewska M."/>
            <person name="Maciag T."/>
            <person name="Kaczynski Z."/>
            <person name="Czerwicka M."/>
            <person name="Jafra S."/>
        </authorList>
    </citation>
    <scope>NUCLEOTIDE SEQUENCE [LARGE SCALE GENOMIC DNA]</scope>
    <source>
        <strain evidence="2 3">OgA9a</strain>
    </source>
</reference>
<sequence>MDTLTIETETASVSGSREYNRVPQVTPDFWIVKILAVTVGETAADFINMNLGLGLSTTSVIMGGLLIAALVFQFAQRKYIPWIYWLTVVLVSVVGTLITDTMVDIFGVSLVTSTVIFSGALAATFTVWYALEKTLSIHTIYTFRREAFYWLAILFTFALGTAAGDLAAEQLGMGYLSAGLMYSGLIAAIAAAWYFFKVNGILAFWLAYIFTRPMGAAYGDLMAQPTEYGGLGFGFTWTSAIFLVGILAVVVYMTVSHDGDEWSRTKNT</sequence>
<keyword evidence="1" id="KW-0812">Transmembrane</keyword>
<dbReference type="Proteomes" id="UP000216478">
    <property type="component" value="Unassembled WGS sequence"/>
</dbReference>
<feature type="transmembrane region" description="Helical" evidence="1">
    <location>
        <begin position="174"/>
        <end position="195"/>
    </location>
</feature>
<feature type="transmembrane region" description="Helical" evidence="1">
    <location>
        <begin position="79"/>
        <end position="99"/>
    </location>
</feature>
<keyword evidence="1" id="KW-1133">Transmembrane helix</keyword>
<feature type="transmembrane region" description="Helical" evidence="1">
    <location>
        <begin position="51"/>
        <end position="72"/>
    </location>
</feature>
<organism evidence="2 3">
    <name type="scientific">Brucella grignonensis</name>
    <dbReference type="NCBI Taxonomy" id="94627"/>
    <lineage>
        <taxon>Bacteria</taxon>
        <taxon>Pseudomonadati</taxon>
        <taxon>Pseudomonadota</taxon>
        <taxon>Alphaproteobacteria</taxon>
        <taxon>Hyphomicrobiales</taxon>
        <taxon>Brucellaceae</taxon>
        <taxon>Brucella/Ochrobactrum group</taxon>
        <taxon>Brucella</taxon>
    </lineage>
</organism>
<dbReference type="InterPro" id="IPR007136">
    <property type="entry name" value="DUF347"/>
</dbReference>
<feature type="transmembrane region" description="Helical" evidence="1">
    <location>
        <begin position="147"/>
        <end position="168"/>
    </location>
</feature>
<feature type="transmembrane region" description="Helical" evidence="1">
    <location>
        <begin position="105"/>
        <end position="131"/>
    </location>
</feature>
<feature type="transmembrane region" description="Helical" evidence="1">
    <location>
        <begin position="231"/>
        <end position="255"/>
    </location>
</feature>
<evidence type="ECO:0000313" key="2">
    <source>
        <dbReference type="EMBL" id="OYR17462.1"/>
    </source>
</evidence>
<dbReference type="RefSeq" id="WP_094538953.1">
    <property type="nucleotide sequence ID" value="NZ_JBHEER010000012.1"/>
</dbReference>
<evidence type="ECO:0000256" key="1">
    <source>
        <dbReference type="SAM" id="Phobius"/>
    </source>
</evidence>
<proteinExistence type="predicted"/>
<accession>A0A256FRG4</accession>
<feature type="transmembrane region" description="Helical" evidence="1">
    <location>
        <begin position="202"/>
        <end position="219"/>
    </location>
</feature>
<keyword evidence="3" id="KW-1185">Reference proteome</keyword>
<protein>
    <recommendedName>
        <fullName evidence="4">Membrane-anchored protein</fullName>
    </recommendedName>
</protein>
<dbReference type="Pfam" id="PF03988">
    <property type="entry name" value="DUF347"/>
    <property type="match status" value="4"/>
</dbReference>
<comment type="caution">
    <text evidence="2">The sequence shown here is derived from an EMBL/GenBank/DDBJ whole genome shotgun (WGS) entry which is preliminary data.</text>
</comment>
<dbReference type="AlphaFoldDB" id="A0A256FRG4"/>
<dbReference type="EMBL" id="NNRL01000147">
    <property type="protein sequence ID" value="OYR17462.1"/>
    <property type="molecule type" value="Genomic_DNA"/>
</dbReference>
<evidence type="ECO:0008006" key="4">
    <source>
        <dbReference type="Google" id="ProtNLM"/>
    </source>
</evidence>
<keyword evidence="1" id="KW-0472">Membrane</keyword>
<name>A0A256FRG4_9HYPH</name>